<comment type="caution">
    <text evidence="2">The sequence shown here is derived from an EMBL/GenBank/DDBJ whole genome shotgun (WGS) entry which is preliminary data.</text>
</comment>
<protein>
    <submittedName>
        <fullName evidence="2">Uncharacterized protein</fullName>
    </submittedName>
</protein>
<evidence type="ECO:0000313" key="2">
    <source>
        <dbReference type="EMBL" id="GFO45213.1"/>
    </source>
</evidence>
<name>A0AAV4DLP7_9GAST</name>
<dbReference type="Proteomes" id="UP000735302">
    <property type="component" value="Unassembled WGS sequence"/>
</dbReference>
<keyword evidence="3" id="KW-1185">Reference proteome</keyword>
<gene>
    <name evidence="2" type="ORF">PoB_007171800</name>
</gene>
<organism evidence="2 3">
    <name type="scientific">Plakobranchus ocellatus</name>
    <dbReference type="NCBI Taxonomy" id="259542"/>
    <lineage>
        <taxon>Eukaryota</taxon>
        <taxon>Metazoa</taxon>
        <taxon>Spiralia</taxon>
        <taxon>Lophotrochozoa</taxon>
        <taxon>Mollusca</taxon>
        <taxon>Gastropoda</taxon>
        <taxon>Heterobranchia</taxon>
        <taxon>Euthyneura</taxon>
        <taxon>Panpulmonata</taxon>
        <taxon>Sacoglossa</taxon>
        <taxon>Placobranchoidea</taxon>
        <taxon>Plakobranchidae</taxon>
        <taxon>Plakobranchus</taxon>
    </lineage>
</organism>
<accession>A0AAV4DLP7</accession>
<evidence type="ECO:0000313" key="3">
    <source>
        <dbReference type="Proteomes" id="UP000735302"/>
    </source>
</evidence>
<sequence>MEERVIEKPKAVRTTASKNVHSVTAQSGHPQLSSELDRDISNSQTPWASSSSLVHMGGSSASTGAQHSSVKTSLASLMGALSMFASVKPSISFR</sequence>
<evidence type="ECO:0000256" key="1">
    <source>
        <dbReference type="SAM" id="MobiDB-lite"/>
    </source>
</evidence>
<feature type="region of interest" description="Disordered" evidence="1">
    <location>
        <begin position="1"/>
        <end position="69"/>
    </location>
</feature>
<feature type="compositionally biased region" description="Polar residues" evidence="1">
    <location>
        <begin position="14"/>
        <end position="34"/>
    </location>
</feature>
<feature type="compositionally biased region" description="Basic and acidic residues" evidence="1">
    <location>
        <begin position="1"/>
        <end position="10"/>
    </location>
</feature>
<dbReference type="EMBL" id="BLXT01008021">
    <property type="protein sequence ID" value="GFO45213.1"/>
    <property type="molecule type" value="Genomic_DNA"/>
</dbReference>
<feature type="compositionally biased region" description="Low complexity" evidence="1">
    <location>
        <begin position="48"/>
        <end position="62"/>
    </location>
</feature>
<proteinExistence type="predicted"/>
<reference evidence="2 3" key="1">
    <citation type="journal article" date="2021" name="Elife">
        <title>Chloroplast acquisition without the gene transfer in kleptoplastic sea slugs, Plakobranchus ocellatus.</title>
        <authorList>
            <person name="Maeda T."/>
            <person name="Takahashi S."/>
            <person name="Yoshida T."/>
            <person name="Shimamura S."/>
            <person name="Takaki Y."/>
            <person name="Nagai Y."/>
            <person name="Toyoda A."/>
            <person name="Suzuki Y."/>
            <person name="Arimoto A."/>
            <person name="Ishii H."/>
            <person name="Satoh N."/>
            <person name="Nishiyama T."/>
            <person name="Hasebe M."/>
            <person name="Maruyama T."/>
            <person name="Minagawa J."/>
            <person name="Obokata J."/>
            <person name="Shigenobu S."/>
        </authorList>
    </citation>
    <scope>NUCLEOTIDE SEQUENCE [LARGE SCALE GENOMIC DNA]</scope>
</reference>
<dbReference type="AlphaFoldDB" id="A0AAV4DLP7"/>